<reference evidence="2 3" key="1">
    <citation type="submission" date="2014-04" db="EMBL/GenBank/DDBJ databases">
        <authorList>
            <consortium name="DOE Joint Genome Institute"/>
            <person name="Kuo A."/>
            <person name="Gay G."/>
            <person name="Dore J."/>
            <person name="Kohler A."/>
            <person name="Nagy L.G."/>
            <person name="Floudas D."/>
            <person name="Copeland A."/>
            <person name="Barry K.W."/>
            <person name="Cichocki N."/>
            <person name="Veneault-Fourrey C."/>
            <person name="LaButti K."/>
            <person name="Lindquist E.A."/>
            <person name="Lipzen A."/>
            <person name="Lundell T."/>
            <person name="Morin E."/>
            <person name="Murat C."/>
            <person name="Sun H."/>
            <person name="Tunlid A."/>
            <person name="Henrissat B."/>
            <person name="Grigoriev I.V."/>
            <person name="Hibbett D.S."/>
            <person name="Martin F."/>
            <person name="Nordberg H.P."/>
            <person name="Cantor M.N."/>
            <person name="Hua S.X."/>
        </authorList>
    </citation>
    <scope>NUCLEOTIDE SEQUENCE [LARGE SCALE GENOMIC DNA]</scope>
    <source>
        <strain evidence="3">h7</strain>
    </source>
</reference>
<organism evidence="2 3">
    <name type="scientific">Hebeloma cylindrosporum</name>
    <dbReference type="NCBI Taxonomy" id="76867"/>
    <lineage>
        <taxon>Eukaryota</taxon>
        <taxon>Fungi</taxon>
        <taxon>Dikarya</taxon>
        <taxon>Basidiomycota</taxon>
        <taxon>Agaricomycotina</taxon>
        <taxon>Agaricomycetes</taxon>
        <taxon>Agaricomycetidae</taxon>
        <taxon>Agaricales</taxon>
        <taxon>Agaricineae</taxon>
        <taxon>Hymenogastraceae</taxon>
        <taxon>Hebeloma</taxon>
    </lineage>
</organism>
<feature type="region of interest" description="Disordered" evidence="1">
    <location>
        <begin position="79"/>
        <end position="105"/>
    </location>
</feature>
<dbReference type="OrthoDB" id="2989516at2759"/>
<dbReference type="HOGENOM" id="CLU_491805_0_0_1"/>
<reference evidence="3" key="2">
    <citation type="submission" date="2015-01" db="EMBL/GenBank/DDBJ databases">
        <title>Evolutionary Origins and Diversification of the Mycorrhizal Mutualists.</title>
        <authorList>
            <consortium name="DOE Joint Genome Institute"/>
            <consortium name="Mycorrhizal Genomics Consortium"/>
            <person name="Kohler A."/>
            <person name="Kuo A."/>
            <person name="Nagy L.G."/>
            <person name="Floudas D."/>
            <person name="Copeland A."/>
            <person name="Barry K.W."/>
            <person name="Cichocki N."/>
            <person name="Veneault-Fourrey C."/>
            <person name="LaButti K."/>
            <person name="Lindquist E.A."/>
            <person name="Lipzen A."/>
            <person name="Lundell T."/>
            <person name="Morin E."/>
            <person name="Murat C."/>
            <person name="Riley R."/>
            <person name="Ohm R."/>
            <person name="Sun H."/>
            <person name="Tunlid A."/>
            <person name="Henrissat B."/>
            <person name="Grigoriev I.V."/>
            <person name="Hibbett D.S."/>
            <person name="Martin F."/>
        </authorList>
    </citation>
    <scope>NUCLEOTIDE SEQUENCE [LARGE SCALE GENOMIC DNA]</scope>
    <source>
        <strain evidence="3">h7</strain>
    </source>
</reference>
<proteinExistence type="predicted"/>
<name>A0A0C3BWD7_HEBCY</name>
<protein>
    <submittedName>
        <fullName evidence="2">Uncharacterized protein</fullName>
    </submittedName>
</protein>
<gene>
    <name evidence="2" type="ORF">M413DRAFT_28042</name>
</gene>
<dbReference type="AlphaFoldDB" id="A0A0C3BWD7"/>
<keyword evidence="3" id="KW-1185">Reference proteome</keyword>
<evidence type="ECO:0000313" key="3">
    <source>
        <dbReference type="Proteomes" id="UP000053424"/>
    </source>
</evidence>
<sequence length="534" mass="59246">MPWLVLSTTLPFDLPRISSRKRRSHRPITISSPIALHSQSMNLGDLNIVGKSDGKAATPDAGTSHLVPSRPGTRTAILRRPAAPLTPVPLDDFALSNGSEEERTRNRPTLAIRTTPLVVVKESEASSTEPTATPRPRFDPMRSLRNSFKGKQPRSEDAGVNGDGYGWKGKEKEASSRNRPELETRESKISSKAREIREWMKGKSGTEIHRTPTNPTTIAVDSTRTRNRVGGIRDLFNGHRNASRNVGEGPKPGQTYEIIEHHIIENNPERTVEISTWREHAERKAGGEDDETMSIYYISADEYGHEGKFANTRSQPKRGGGEDNPRQGIARKNSKGSPLQEPDSMGRKGQTAFNDSRGHRSEQGRRRTTIPKSQKENTGFRGNGHGPFSSVRSRATEGNKPFSEGTPPVSQPPIPFPNGTHPPRTRTRGRYKQSTPIEKELPDPPFHPTRSGSTISSIKSEATIQFESFLASCEPSLVHVAPLLRRLGIRRVGHLKAIARLTPPTRDREVKEDAFRQGMTVMEWAILVDKISTL</sequence>
<feature type="compositionally biased region" description="Basic and acidic residues" evidence="1">
    <location>
        <begin position="356"/>
        <end position="365"/>
    </location>
</feature>
<dbReference type="EMBL" id="KN831781">
    <property type="protein sequence ID" value="KIM40930.1"/>
    <property type="molecule type" value="Genomic_DNA"/>
</dbReference>
<feature type="compositionally biased region" description="Basic and acidic residues" evidence="1">
    <location>
        <begin position="168"/>
        <end position="190"/>
    </location>
</feature>
<dbReference type="STRING" id="686832.A0A0C3BWD7"/>
<feature type="region of interest" description="Disordered" evidence="1">
    <location>
        <begin position="121"/>
        <end position="190"/>
    </location>
</feature>
<evidence type="ECO:0000256" key="1">
    <source>
        <dbReference type="SAM" id="MobiDB-lite"/>
    </source>
</evidence>
<evidence type="ECO:0000313" key="2">
    <source>
        <dbReference type="EMBL" id="KIM40930.1"/>
    </source>
</evidence>
<dbReference type="Proteomes" id="UP000053424">
    <property type="component" value="Unassembled WGS sequence"/>
</dbReference>
<accession>A0A0C3BWD7</accession>
<feature type="region of interest" description="Disordered" evidence="1">
    <location>
        <begin position="308"/>
        <end position="454"/>
    </location>
</feature>